<keyword evidence="2" id="KW-1185">Reference proteome</keyword>
<comment type="caution">
    <text evidence="1">The sequence shown here is derived from an EMBL/GenBank/DDBJ whole genome shotgun (WGS) entry which is preliminary data.</text>
</comment>
<organism evidence="1 2">
    <name type="scientific">Lindgomyces ingoldianus</name>
    <dbReference type="NCBI Taxonomy" id="673940"/>
    <lineage>
        <taxon>Eukaryota</taxon>
        <taxon>Fungi</taxon>
        <taxon>Dikarya</taxon>
        <taxon>Ascomycota</taxon>
        <taxon>Pezizomycotina</taxon>
        <taxon>Dothideomycetes</taxon>
        <taxon>Pleosporomycetidae</taxon>
        <taxon>Pleosporales</taxon>
        <taxon>Lindgomycetaceae</taxon>
        <taxon>Lindgomyces</taxon>
    </lineage>
</organism>
<dbReference type="EMBL" id="MU003497">
    <property type="protein sequence ID" value="KAF2474846.1"/>
    <property type="molecule type" value="Genomic_DNA"/>
</dbReference>
<reference evidence="1" key="1">
    <citation type="journal article" date="2020" name="Stud. Mycol.">
        <title>101 Dothideomycetes genomes: a test case for predicting lifestyles and emergence of pathogens.</title>
        <authorList>
            <person name="Haridas S."/>
            <person name="Albert R."/>
            <person name="Binder M."/>
            <person name="Bloem J."/>
            <person name="Labutti K."/>
            <person name="Salamov A."/>
            <person name="Andreopoulos B."/>
            <person name="Baker S."/>
            <person name="Barry K."/>
            <person name="Bills G."/>
            <person name="Bluhm B."/>
            <person name="Cannon C."/>
            <person name="Castanera R."/>
            <person name="Culley D."/>
            <person name="Daum C."/>
            <person name="Ezra D."/>
            <person name="Gonzalez J."/>
            <person name="Henrissat B."/>
            <person name="Kuo A."/>
            <person name="Liang C."/>
            <person name="Lipzen A."/>
            <person name="Lutzoni F."/>
            <person name="Magnuson J."/>
            <person name="Mondo S."/>
            <person name="Nolan M."/>
            <person name="Ohm R."/>
            <person name="Pangilinan J."/>
            <person name="Park H.-J."/>
            <person name="Ramirez L."/>
            <person name="Alfaro M."/>
            <person name="Sun H."/>
            <person name="Tritt A."/>
            <person name="Yoshinaga Y."/>
            <person name="Zwiers L.-H."/>
            <person name="Turgeon B."/>
            <person name="Goodwin S."/>
            <person name="Spatafora J."/>
            <person name="Crous P."/>
            <person name="Grigoriev I."/>
        </authorList>
    </citation>
    <scope>NUCLEOTIDE SEQUENCE</scope>
    <source>
        <strain evidence="1">ATCC 200398</strain>
    </source>
</reference>
<dbReference type="Proteomes" id="UP000799755">
    <property type="component" value="Unassembled WGS sequence"/>
</dbReference>
<sequence length="179" mass="19669">MLFIPLLLSLLQFTLSASTEPDCSYSAPGSRYFYLSNITFESHIVYSTPAHMATSSATISFEFYNSAVSYTAHCSAGSVEPWQWFNADQIYTCTVPPQGAGTATFKYRSSDGQLQANQTWLCGAQKTLGTATGHANLDCKTVDKTAENFTWPDPQGRMYRTITTTCNPGRSLPPVMQTI</sequence>
<gene>
    <name evidence="1" type="ORF">BDR25DRAFT_340541</name>
</gene>
<protein>
    <submittedName>
        <fullName evidence="1">Uncharacterized protein</fullName>
    </submittedName>
</protein>
<proteinExistence type="predicted"/>
<evidence type="ECO:0000313" key="2">
    <source>
        <dbReference type="Proteomes" id="UP000799755"/>
    </source>
</evidence>
<name>A0ACB6R8Q6_9PLEO</name>
<evidence type="ECO:0000313" key="1">
    <source>
        <dbReference type="EMBL" id="KAF2474846.1"/>
    </source>
</evidence>
<accession>A0ACB6R8Q6</accession>